<dbReference type="Proteomes" id="UP000838756">
    <property type="component" value="Unassembled WGS sequence"/>
</dbReference>
<protein>
    <submittedName>
        <fullName evidence="1">Jg8030 protein</fullName>
    </submittedName>
</protein>
<comment type="caution">
    <text evidence="1">The sequence shown here is derived from an EMBL/GenBank/DDBJ whole genome shotgun (WGS) entry which is preliminary data.</text>
</comment>
<dbReference type="EMBL" id="CAKXAJ010025209">
    <property type="protein sequence ID" value="CAH2236548.1"/>
    <property type="molecule type" value="Genomic_DNA"/>
</dbReference>
<sequence length="85" mass="9550">MTGAHSSENKKKKKKELMDAGVTRCWNGDRTVWWTDDIKRVTQRGGQMSLSQSLESLETSDLGPRILELLKKTPMSSNGLQSKRG</sequence>
<reference evidence="1" key="1">
    <citation type="submission" date="2022-03" db="EMBL/GenBank/DDBJ databases">
        <authorList>
            <person name="Lindestad O."/>
        </authorList>
    </citation>
    <scope>NUCLEOTIDE SEQUENCE</scope>
</reference>
<evidence type="ECO:0000313" key="1">
    <source>
        <dbReference type="EMBL" id="CAH2236548.1"/>
    </source>
</evidence>
<proteinExistence type="predicted"/>
<name>A0A8S4RKP0_9NEOP</name>
<organism evidence="1 2">
    <name type="scientific">Pararge aegeria aegeria</name>
    <dbReference type="NCBI Taxonomy" id="348720"/>
    <lineage>
        <taxon>Eukaryota</taxon>
        <taxon>Metazoa</taxon>
        <taxon>Ecdysozoa</taxon>
        <taxon>Arthropoda</taxon>
        <taxon>Hexapoda</taxon>
        <taxon>Insecta</taxon>
        <taxon>Pterygota</taxon>
        <taxon>Neoptera</taxon>
        <taxon>Endopterygota</taxon>
        <taxon>Lepidoptera</taxon>
        <taxon>Glossata</taxon>
        <taxon>Ditrysia</taxon>
        <taxon>Papilionoidea</taxon>
        <taxon>Nymphalidae</taxon>
        <taxon>Satyrinae</taxon>
        <taxon>Satyrini</taxon>
        <taxon>Parargina</taxon>
        <taxon>Pararge</taxon>
    </lineage>
</organism>
<gene>
    <name evidence="1" type="primary">jg8030</name>
    <name evidence="1" type="ORF">PAEG_LOCUS13918</name>
</gene>
<accession>A0A8S4RKP0</accession>
<keyword evidence="2" id="KW-1185">Reference proteome</keyword>
<evidence type="ECO:0000313" key="2">
    <source>
        <dbReference type="Proteomes" id="UP000838756"/>
    </source>
</evidence>
<dbReference type="AlphaFoldDB" id="A0A8S4RKP0"/>